<keyword evidence="1" id="KW-1133">Transmembrane helix</keyword>
<dbReference type="Proteomes" id="UP001278500">
    <property type="component" value="Unassembled WGS sequence"/>
</dbReference>
<evidence type="ECO:0000256" key="1">
    <source>
        <dbReference type="SAM" id="Phobius"/>
    </source>
</evidence>
<feature type="transmembrane region" description="Helical" evidence="1">
    <location>
        <begin position="15"/>
        <end position="37"/>
    </location>
</feature>
<accession>A0AAE0J0Y3</accession>
<evidence type="ECO:0000313" key="3">
    <source>
        <dbReference type="Proteomes" id="UP001278500"/>
    </source>
</evidence>
<keyword evidence="1" id="KW-0472">Membrane</keyword>
<evidence type="ECO:0000313" key="2">
    <source>
        <dbReference type="EMBL" id="KAK3334927.1"/>
    </source>
</evidence>
<keyword evidence="3" id="KW-1185">Reference proteome</keyword>
<reference evidence="2" key="2">
    <citation type="submission" date="2023-06" db="EMBL/GenBank/DDBJ databases">
        <authorList>
            <consortium name="Lawrence Berkeley National Laboratory"/>
            <person name="Haridas S."/>
            <person name="Hensen N."/>
            <person name="Bonometti L."/>
            <person name="Westerberg I."/>
            <person name="Brannstrom I.O."/>
            <person name="Guillou S."/>
            <person name="Cros-Aarteil S."/>
            <person name="Calhoun S."/>
            <person name="Kuo A."/>
            <person name="Mondo S."/>
            <person name="Pangilinan J."/>
            <person name="Riley R."/>
            <person name="Labutti K."/>
            <person name="Andreopoulos B."/>
            <person name="Lipzen A."/>
            <person name="Chen C."/>
            <person name="Yanf M."/>
            <person name="Daum C."/>
            <person name="Ng V."/>
            <person name="Clum A."/>
            <person name="Steindorff A."/>
            <person name="Ohm R."/>
            <person name="Martin F."/>
            <person name="Silar P."/>
            <person name="Natvig D."/>
            <person name="Lalanne C."/>
            <person name="Gautier V."/>
            <person name="Ament-Velasquez S.L."/>
            <person name="Kruys A."/>
            <person name="Hutchinson M.I."/>
            <person name="Powell A.J."/>
            <person name="Barry K."/>
            <person name="Miller A.N."/>
            <person name="Grigoriev I.V."/>
            <person name="Debuchy R."/>
            <person name="Gladieux P."/>
            <person name="Thoren M.H."/>
            <person name="Johannesson H."/>
        </authorList>
    </citation>
    <scope>NUCLEOTIDE SEQUENCE</scope>
    <source>
        <strain evidence="2">CBS 560.94</strain>
    </source>
</reference>
<reference evidence="2" key="1">
    <citation type="journal article" date="2023" name="Mol. Phylogenet. Evol.">
        <title>Genome-scale phylogeny and comparative genomics of the fungal order Sordariales.</title>
        <authorList>
            <person name="Hensen N."/>
            <person name="Bonometti L."/>
            <person name="Westerberg I."/>
            <person name="Brannstrom I.O."/>
            <person name="Guillou S."/>
            <person name="Cros-Aarteil S."/>
            <person name="Calhoun S."/>
            <person name="Haridas S."/>
            <person name="Kuo A."/>
            <person name="Mondo S."/>
            <person name="Pangilinan J."/>
            <person name="Riley R."/>
            <person name="LaButti K."/>
            <person name="Andreopoulos B."/>
            <person name="Lipzen A."/>
            <person name="Chen C."/>
            <person name="Yan M."/>
            <person name="Daum C."/>
            <person name="Ng V."/>
            <person name="Clum A."/>
            <person name="Steindorff A."/>
            <person name="Ohm R.A."/>
            <person name="Martin F."/>
            <person name="Silar P."/>
            <person name="Natvig D.O."/>
            <person name="Lalanne C."/>
            <person name="Gautier V."/>
            <person name="Ament-Velasquez S.L."/>
            <person name="Kruys A."/>
            <person name="Hutchinson M.I."/>
            <person name="Powell A.J."/>
            <person name="Barry K."/>
            <person name="Miller A.N."/>
            <person name="Grigoriev I.V."/>
            <person name="Debuchy R."/>
            <person name="Gladieux P."/>
            <person name="Hiltunen Thoren M."/>
            <person name="Johannesson H."/>
        </authorList>
    </citation>
    <scope>NUCLEOTIDE SEQUENCE</scope>
    <source>
        <strain evidence="2">CBS 560.94</strain>
    </source>
</reference>
<comment type="caution">
    <text evidence="2">The sequence shown here is derived from an EMBL/GenBank/DDBJ whole genome shotgun (WGS) entry which is preliminary data.</text>
</comment>
<dbReference type="GeneID" id="87860749"/>
<dbReference type="RefSeq" id="XP_062677093.1">
    <property type="nucleotide sequence ID" value="XM_062823595.1"/>
</dbReference>
<dbReference type="EMBL" id="JAUEPP010000009">
    <property type="protein sequence ID" value="KAK3334927.1"/>
    <property type="molecule type" value="Genomic_DNA"/>
</dbReference>
<dbReference type="AlphaFoldDB" id="A0AAE0J0Y3"/>
<organism evidence="2 3">
    <name type="scientific">Neurospora tetraspora</name>
    <dbReference type="NCBI Taxonomy" id="94610"/>
    <lineage>
        <taxon>Eukaryota</taxon>
        <taxon>Fungi</taxon>
        <taxon>Dikarya</taxon>
        <taxon>Ascomycota</taxon>
        <taxon>Pezizomycotina</taxon>
        <taxon>Sordariomycetes</taxon>
        <taxon>Sordariomycetidae</taxon>
        <taxon>Sordariales</taxon>
        <taxon>Sordariaceae</taxon>
        <taxon>Neurospora</taxon>
    </lineage>
</organism>
<name>A0AAE0J0Y3_9PEZI</name>
<sequence length="88" mass="10239">MLCARVHIALGRKGVFIYFPSCFSTGSLGLLLLLLLLRSYTCCCDSMYCFFWSFLFPGRLVNKSTLLVVWVFWLLWLLCFSCHISPHY</sequence>
<gene>
    <name evidence="2" type="ORF">B0H65DRAFT_337802</name>
</gene>
<proteinExistence type="predicted"/>
<feature type="transmembrane region" description="Helical" evidence="1">
    <location>
        <begin position="66"/>
        <end position="86"/>
    </location>
</feature>
<protein>
    <submittedName>
        <fullName evidence="2">Uncharacterized protein</fullName>
    </submittedName>
</protein>
<keyword evidence="1" id="KW-0812">Transmembrane</keyword>